<reference evidence="2" key="1">
    <citation type="journal article" date="2019" name="Int. J. Syst. Evol. Microbiol.">
        <title>The Global Catalogue of Microorganisms (GCM) 10K type strain sequencing project: providing services to taxonomists for standard genome sequencing and annotation.</title>
        <authorList>
            <consortium name="The Broad Institute Genomics Platform"/>
            <consortium name="The Broad Institute Genome Sequencing Center for Infectious Disease"/>
            <person name="Wu L."/>
            <person name="Ma J."/>
        </authorList>
    </citation>
    <scope>NUCLEOTIDE SEQUENCE [LARGE SCALE GENOMIC DNA]</scope>
    <source>
        <strain evidence="2">CCUG 54329</strain>
    </source>
</reference>
<name>A0ABW3NWN6_9SPHN</name>
<comment type="caution">
    <text evidence="1">The sequence shown here is derived from an EMBL/GenBank/DDBJ whole genome shotgun (WGS) entry which is preliminary data.</text>
</comment>
<sequence>MSAGSRAPVVAAWGAGTNSTAMIIELVRRGEIPDMTLLAAMPEQPHTRRLIPFFRQWMDDHGVPNEIVEYQARFFKHWPPYTSLLDA</sequence>
<protein>
    <recommendedName>
        <fullName evidence="3">Tryptophan halogenase</fullName>
    </recommendedName>
</protein>
<evidence type="ECO:0000313" key="1">
    <source>
        <dbReference type="EMBL" id="MFD1104129.1"/>
    </source>
</evidence>
<gene>
    <name evidence="1" type="ORF">ACFQ24_04380</name>
</gene>
<dbReference type="EMBL" id="JBHTLS010000068">
    <property type="protein sequence ID" value="MFD1104129.1"/>
    <property type="molecule type" value="Genomic_DNA"/>
</dbReference>
<dbReference type="RefSeq" id="WP_380909266.1">
    <property type="nucleotide sequence ID" value="NZ_JBHTLS010000068.1"/>
</dbReference>
<accession>A0ABW3NWN6</accession>
<keyword evidence="2" id="KW-1185">Reference proteome</keyword>
<evidence type="ECO:0008006" key="3">
    <source>
        <dbReference type="Google" id="ProtNLM"/>
    </source>
</evidence>
<proteinExistence type="predicted"/>
<evidence type="ECO:0000313" key="2">
    <source>
        <dbReference type="Proteomes" id="UP001597203"/>
    </source>
</evidence>
<dbReference type="Proteomes" id="UP001597203">
    <property type="component" value="Unassembled WGS sequence"/>
</dbReference>
<organism evidence="1 2">
    <name type="scientific">Sphingobium olei</name>
    <dbReference type="NCBI Taxonomy" id="420955"/>
    <lineage>
        <taxon>Bacteria</taxon>
        <taxon>Pseudomonadati</taxon>
        <taxon>Pseudomonadota</taxon>
        <taxon>Alphaproteobacteria</taxon>
        <taxon>Sphingomonadales</taxon>
        <taxon>Sphingomonadaceae</taxon>
        <taxon>Sphingobium</taxon>
    </lineage>
</organism>